<dbReference type="RefSeq" id="WP_157363063.1">
    <property type="nucleotide sequence ID" value="NZ_WOWS01000002.1"/>
</dbReference>
<dbReference type="EMBL" id="WOWS01000002">
    <property type="protein sequence ID" value="MUU78169.1"/>
    <property type="molecule type" value="Genomic_DNA"/>
</dbReference>
<evidence type="ECO:0000259" key="8">
    <source>
        <dbReference type="PROSITE" id="PS51007"/>
    </source>
</evidence>
<keyword evidence="10" id="KW-1185">Reference proteome</keyword>
<feature type="domain" description="Cytochrome c" evidence="8">
    <location>
        <begin position="302"/>
        <end position="435"/>
    </location>
</feature>
<comment type="caution">
    <text evidence="9">The sequence shown here is derived from an EMBL/GenBank/DDBJ whole genome shotgun (WGS) entry which is preliminary data.</text>
</comment>
<dbReference type="InterPro" id="IPR038352">
    <property type="entry name" value="Imelysin_sf"/>
</dbReference>
<keyword evidence="3 7" id="KW-0479">Metal-binding</keyword>
<dbReference type="GO" id="GO:0004130">
    <property type="term" value="F:cytochrome-c peroxidase activity"/>
    <property type="evidence" value="ECO:0007669"/>
    <property type="project" value="TreeGrafter"/>
</dbReference>
<comment type="subcellular location">
    <subcellularLocation>
        <location evidence="1">Cell envelope</location>
    </subcellularLocation>
</comment>
<evidence type="ECO:0000256" key="6">
    <source>
        <dbReference type="ARBA" id="ARBA00023004"/>
    </source>
</evidence>
<dbReference type="PROSITE" id="PS51007">
    <property type="entry name" value="CYTC"/>
    <property type="match status" value="2"/>
</dbReference>
<dbReference type="GO" id="GO:0046872">
    <property type="term" value="F:metal ion binding"/>
    <property type="evidence" value="ECO:0007669"/>
    <property type="project" value="UniProtKB-KW"/>
</dbReference>
<evidence type="ECO:0000313" key="10">
    <source>
        <dbReference type="Proteomes" id="UP000478208"/>
    </source>
</evidence>
<protein>
    <submittedName>
        <fullName evidence="9">Cytochrome-c peroxidase</fullName>
    </submittedName>
</protein>
<proteinExistence type="predicted"/>
<dbReference type="GO" id="GO:0009055">
    <property type="term" value="F:electron transfer activity"/>
    <property type="evidence" value="ECO:0007669"/>
    <property type="project" value="InterPro"/>
</dbReference>
<dbReference type="Proteomes" id="UP000478208">
    <property type="component" value="Unassembled WGS sequence"/>
</dbReference>
<dbReference type="Pfam" id="PF03150">
    <property type="entry name" value="CCP_MauG"/>
    <property type="match status" value="1"/>
</dbReference>
<dbReference type="Gene3D" id="1.20.1420.20">
    <property type="entry name" value="M75 peptidase, HXXE motif"/>
    <property type="match status" value="1"/>
</dbReference>
<dbReference type="InterPro" id="IPR004852">
    <property type="entry name" value="Di-haem_cyt_c_peroxidsae"/>
</dbReference>
<dbReference type="InterPro" id="IPR009056">
    <property type="entry name" value="Cyt_c-like_dom"/>
</dbReference>
<reference evidence="9 10" key="1">
    <citation type="submission" date="2019-12" db="EMBL/GenBank/DDBJ databases">
        <authorList>
            <person name="Li J."/>
        </authorList>
    </citation>
    <scope>NUCLEOTIDE SEQUENCE [LARGE SCALE GENOMIC DNA]</scope>
    <source>
        <strain evidence="9 10">HL2-2</strain>
    </source>
</reference>
<evidence type="ECO:0000256" key="4">
    <source>
        <dbReference type="ARBA" id="ARBA00022729"/>
    </source>
</evidence>
<dbReference type="GO" id="GO:0030313">
    <property type="term" value="C:cell envelope"/>
    <property type="evidence" value="ECO:0007669"/>
    <property type="project" value="UniProtKB-SubCell"/>
</dbReference>
<organism evidence="9 10">
    <name type="scientific">Winogradskyella endarachnes</name>
    <dbReference type="NCBI Taxonomy" id="2681965"/>
    <lineage>
        <taxon>Bacteria</taxon>
        <taxon>Pseudomonadati</taxon>
        <taxon>Bacteroidota</taxon>
        <taxon>Flavobacteriia</taxon>
        <taxon>Flavobacteriales</taxon>
        <taxon>Flavobacteriaceae</taxon>
        <taxon>Winogradskyella</taxon>
    </lineage>
</organism>
<dbReference type="SUPFAM" id="SSF46626">
    <property type="entry name" value="Cytochrome c"/>
    <property type="match status" value="2"/>
</dbReference>
<keyword evidence="2 7" id="KW-0349">Heme</keyword>
<accession>A0A6L6U829</accession>
<keyword evidence="9" id="KW-0575">Peroxidase</keyword>
<evidence type="ECO:0000256" key="3">
    <source>
        <dbReference type="ARBA" id="ARBA00022723"/>
    </source>
</evidence>
<dbReference type="PANTHER" id="PTHR30600">
    <property type="entry name" value="CYTOCHROME C PEROXIDASE-RELATED"/>
    <property type="match status" value="1"/>
</dbReference>
<feature type="domain" description="Cytochrome c" evidence="8">
    <location>
        <begin position="454"/>
        <end position="594"/>
    </location>
</feature>
<dbReference type="PANTHER" id="PTHR30600:SF10">
    <property type="entry name" value="BLL6722 PROTEIN"/>
    <property type="match status" value="1"/>
</dbReference>
<keyword evidence="4" id="KW-0732">Signal</keyword>
<dbReference type="GO" id="GO:0020037">
    <property type="term" value="F:heme binding"/>
    <property type="evidence" value="ECO:0007669"/>
    <property type="project" value="InterPro"/>
</dbReference>
<evidence type="ECO:0000256" key="1">
    <source>
        <dbReference type="ARBA" id="ARBA00004196"/>
    </source>
</evidence>
<dbReference type="AlphaFoldDB" id="A0A6L6U829"/>
<dbReference type="InterPro" id="IPR051395">
    <property type="entry name" value="Cytochrome_c_Peroxidase/MauG"/>
</dbReference>
<dbReference type="InterPro" id="IPR036909">
    <property type="entry name" value="Cyt_c-like_dom_sf"/>
</dbReference>
<name>A0A6L6U829_9FLAO</name>
<dbReference type="PROSITE" id="PS51257">
    <property type="entry name" value="PROKAR_LIPOPROTEIN"/>
    <property type="match status" value="1"/>
</dbReference>
<gene>
    <name evidence="9" type="ORF">GN138_06905</name>
</gene>
<evidence type="ECO:0000256" key="7">
    <source>
        <dbReference type="PROSITE-ProRule" id="PRU00433"/>
    </source>
</evidence>
<evidence type="ECO:0000313" key="9">
    <source>
        <dbReference type="EMBL" id="MUU78169.1"/>
    </source>
</evidence>
<keyword evidence="6 7" id="KW-0408">Iron</keyword>
<evidence type="ECO:0000256" key="2">
    <source>
        <dbReference type="ARBA" id="ARBA00022617"/>
    </source>
</evidence>
<keyword evidence="5" id="KW-0560">Oxidoreductase</keyword>
<sequence>MLKNIFTILVFCLLLGCKPEAKQKEIIATVDFTMAHDYYLQNITRAVKEIDSLMSIDMNDTVAKSIFKNLRLSFKKAEPYVSYLKPEVGHRINGPALPIYAEDTGKMLLPYGLQKIEESIFEGEEEKFYKEELRITKGLLTNLQKYMQKRPLNSQRFFMATHEQLLRIVSHGISGFDTPVSHFGIHESAVSLQSLKDVYKISIQPIIKNVNLDLDTNFIKDIDKAVSYINDNPDFDSFDRYTFIRDYFNAITRHWVQIRKESGLWNGVDNKVFNYDAPTFFENNSFNTNYFLPVVNKNPSKEQIALGEKLFTDKNLSFNKGMACVTCHNPNKGYADGVKTNLDNTGKPLERNSPTLINAIYQKAFFWDGRSPTLDDQISAVFSNDKEFDSNVHRFSTEILKDSSYIKLFEEVYGKVPTKNIEIIRAISAYVATLNSFNSKFDRNIRAEEATYTQEEKKGLNLFMGKALCATCHFMPLTNGTVPPFFKETEKEVIGVPNTLDNKELDADVGFYIVYKEPLHKGMFKTPTVRNVEFTAPYMHNGVYNTLEQVIDFYNKGGGAGLGFDLEHQTLPFNELSLTDEEQKALVAFMKTLSDTDVASY</sequence>
<evidence type="ECO:0000256" key="5">
    <source>
        <dbReference type="ARBA" id="ARBA00023002"/>
    </source>
</evidence>
<dbReference type="Gene3D" id="1.10.760.10">
    <property type="entry name" value="Cytochrome c-like domain"/>
    <property type="match status" value="2"/>
</dbReference>